<evidence type="ECO:0008006" key="3">
    <source>
        <dbReference type="Google" id="ProtNLM"/>
    </source>
</evidence>
<gene>
    <name evidence="1" type="ordered locus">Flexsi_0429</name>
</gene>
<reference evidence="1 2" key="1">
    <citation type="journal article" date="2011" name="Stand. Genomic Sci.">
        <title>Genome sequence of the moderately thermophilic halophile Flexistipes sinusarabici strain (MAS10).</title>
        <authorList>
            <person name="Lapidus A."/>
            <person name="Chertkov O."/>
            <person name="Nolan M."/>
            <person name="Lucas S."/>
            <person name="Hammon N."/>
            <person name="Deshpande S."/>
            <person name="Cheng J.F."/>
            <person name="Tapia R."/>
            <person name="Han C."/>
            <person name="Goodwin L."/>
            <person name="Pitluck S."/>
            <person name="Liolios K."/>
            <person name="Pagani I."/>
            <person name="Ivanova N."/>
            <person name="Huntemann M."/>
            <person name="Mavromatis K."/>
            <person name="Mikhailova N."/>
            <person name="Pati A."/>
            <person name="Chen A."/>
            <person name="Palaniappan K."/>
            <person name="Land M."/>
            <person name="Hauser L."/>
            <person name="Brambilla E.M."/>
            <person name="Rohde M."/>
            <person name="Abt B."/>
            <person name="Spring S."/>
            <person name="Goker M."/>
            <person name="Bristow J."/>
            <person name="Eisen J.A."/>
            <person name="Markowitz V."/>
            <person name="Hugenholtz P."/>
            <person name="Kyrpides N.C."/>
            <person name="Klenk H.P."/>
            <person name="Woyke T."/>
        </authorList>
    </citation>
    <scope>NUCLEOTIDE SEQUENCE [LARGE SCALE GENOMIC DNA]</scope>
    <source>
        <strain evidence="2">DSM 4947 / MAS 10</strain>
    </source>
</reference>
<keyword evidence="2" id="KW-1185">Reference proteome</keyword>
<name>F8E8Z3_FLESM</name>
<dbReference type="HOGENOM" id="CLU_1956366_0_0_0"/>
<evidence type="ECO:0000313" key="2">
    <source>
        <dbReference type="Proteomes" id="UP000006621"/>
    </source>
</evidence>
<organism evidence="1 2">
    <name type="scientific">Flexistipes sinusarabici (strain ATCC 49648 / DSM 4947 / MAS 10)</name>
    <dbReference type="NCBI Taxonomy" id="717231"/>
    <lineage>
        <taxon>Bacteria</taxon>
        <taxon>Pseudomonadati</taxon>
        <taxon>Deferribacterota</taxon>
        <taxon>Deferribacteres</taxon>
        <taxon>Deferribacterales</taxon>
        <taxon>Flexistipitaceae</taxon>
        <taxon>Flexistipes</taxon>
    </lineage>
</organism>
<sequence>MLHTLFAQIIPLCVILEKEFQIIQSIKNKTEECGAYFLQTRRISNGVMTPSWQYKRGHFMRKIKNLEELENLLSLQQVAETLGVSMSTLYKRTGEKAPESEKLETFNVFGKLYVHPDDLVEYINRHAS</sequence>
<dbReference type="EMBL" id="CP002858">
    <property type="protein sequence ID" value="AEI14117.1"/>
    <property type="molecule type" value="Genomic_DNA"/>
</dbReference>
<dbReference type="AlphaFoldDB" id="F8E8Z3"/>
<dbReference type="STRING" id="717231.Flexsi_0429"/>
<evidence type="ECO:0000313" key="1">
    <source>
        <dbReference type="EMBL" id="AEI14117.1"/>
    </source>
</evidence>
<reference evidence="2" key="2">
    <citation type="submission" date="2011-06" db="EMBL/GenBank/DDBJ databases">
        <title>The complete genome of Flexistipes sinusarabici DSM 4947.</title>
        <authorList>
            <person name="Lucas S."/>
            <person name="Han J."/>
            <person name="Lapidus A."/>
            <person name="Bruce D."/>
            <person name="Goodwin L."/>
            <person name="Pitluck S."/>
            <person name="Peters L."/>
            <person name="Kyrpides N."/>
            <person name="Mavromatis K."/>
            <person name="Ivanova N."/>
            <person name="Mikhailova N."/>
            <person name="Chertkov O."/>
            <person name="Detter J.C."/>
            <person name="Tapia R."/>
            <person name="Han C."/>
            <person name="Land M."/>
            <person name="Hauser L."/>
            <person name="Markowitz V."/>
            <person name="Cheng J.-F."/>
            <person name="Hugenholtz P."/>
            <person name="Woyke T."/>
            <person name="Wu D."/>
            <person name="Spring S."/>
            <person name="Schroeder M."/>
            <person name="Brambilla E."/>
            <person name="Klenk H.-P."/>
            <person name="Eisen J.A."/>
        </authorList>
    </citation>
    <scope>NUCLEOTIDE SEQUENCE [LARGE SCALE GENOMIC DNA]</scope>
    <source>
        <strain evidence="2">DSM 4947 / MAS 10</strain>
    </source>
</reference>
<dbReference type="Proteomes" id="UP000006621">
    <property type="component" value="Chromosome"/>
</dbReference>
<protein>
    <recommendedName>
        <fullName evidence="3">Helix-turn-helix domain-containing protein</fullName>
    </recommendedName>
</protein>
<dbReference type="KEGG" id="fsi:Flexsi_0429"/>
<accession>F8E8Z3</accession>
<proteinExistence type="predicted"/>